<accession>V5GKG6</accession>
<dbReference type="GO" id="GO:0005337">
    <property type="term" value="F:nucleoside transmembrane transporter activity"/>
    <property type="evidence" value="ECO:0007669"/>
    <property type="project" value="InterPro"/>
</dbReference>
<feature type="transmembrane region" description="Helical" evidence="7">
    <location>
        <begin position="262"/>
        <end position="280"/>
    </location>
</feature>
<feature type="transmembrane region" description="Helical" evidence="7">
    <location>
        <begin position="300"/>
        <end position="318"/>
    </location>
</feature>
<feature type="transmembrane region" description="Helical" evidence="7">
    <location>
        <begin position="330"/>
        <end position="349"/>
    </location>
</feature>
<evidence type="ECO:0000256" key="1">
    <source>
        <dbReference type="ARBA" id="ARBA00004141"/>
    </source>
</evidence>
<keyword evidence="3" id="KW-0813">Transport</keyword>
<dbReference type="Pfam" id="PF01733">
    <property type="entry name" value="Nucleoside_tran"/>
    <property type="match status" value="1"/>
</dbReference>
<organism evidence="8">
    <name type="scientific">Anoplophora glabripennis</name>
    <name type="common">Asian longhorn beetle</name>
    <name type="synonym">Anoplophora nobilis</name>
    <dbReference type="NCBI Taxonomy" id="217634"/>
    <lineage>
        <taxon>Eukaryota</taxon>
        <taxon>Metazoa</taxon>
        <taxon>Ecdysozoa</taxon>
        <taxon>Arthropoda</taxon>
        <taxon>Hexapoda</taxon>
        <taxon>Insecta</taxon>
        <taxon>Pterygota</taxon>
        <taxon>Neoptera</taxon>
        <taxon>Endopterygota</taxon>
        <taxon>Coleoptera</taxon>
        <taxon>Polyphaga</taxon>
        <taxon>Cucujiformia</taxon>
        <taxon>Chrysomeloidea</taxon>
        <taxon>Cerambycidae</taxon>
        <taxon>Lamiinae</taxon>
        <taxon>Lamiini</taxon>
        <taxon>Anoplophora</taxon>
    </lineage>
</organism>
<proteinExistence type="inferred from homology"/>
<dbReference type="AlphaFoldDB" id="V5GKG6"/>
<feature type="transmembrane region" description="Helical" evidence="7">
    <location>
        <begin position="24"/>
        <end position="47"/>
    </location>
</feature>
<evidence type="ECO:0000256" key="5">
    <source>
        <dbReference type="ARBA" id="ARBA00022989"/>
    </source>
</evidence>
<reference evidence="8" key="1">
    <citation type="submission" date="2013-07" db="EMBL/GenBank/DDBJ databases">
        <title>Midgut Transcriptome Profiling of Anoplphora glabripennis, a Lignocellulose Degrading, Wood-Boring Cerambycid.</title>
        <authorList>
            <person name="Scully E.D."/>
            <person name="Hoover K."/>
            <person name="Carlson J.E."/>
            <person name="Tien M."/>
            <person name="Geib S.M."/>
        </authorList>
    </citation>
    <scope>NUCLEOTIDE SEQUENCE</scope>
</reference>
<dbReference type="PANTHER" id="PTHR10332">
    <property type="entry name" value="EQUILIBRATIVE NUCLEOSIDE TRANSPORTER"/>
    <property type="match status" value="1"/>
</dbReference>
<feature type="transmembrane region" description="Helical" evidence="7">
    <location>
        <begin position="182"/>
        <end position="201"/>
    </location>
</feature>
<feature type="transmembrane region" description="Helical" evidence="7">
    <location>
        <begin position="403"/>
        <end position="426"/>
    </location>
</feature>
<dbReference type="KEGG" id="agb:108906735"/>
<sequence length="429" mass="47847">MEIKDEADTDHMVSQNTEKKNEPINYVLIVLFYFLGTTCYLPSSFYVTANGYWMFKFRDPNLAFNTSDTQKTTLQKNFTAYTSIAGNVGTITFLFVTFALMKKISLKKRIIGGMVSLLMLFVLTWFFIFLDTDSWQSGFFVIAVGVGGLLHCCFSVLMISFFQLSTRFPLRYLAAQLAGQSLCGILAASVQVFALLVTSSVKVTAGFFYAIAVFVVGGTIIAFVVISNKSEYLRNKLEWTPAVVERPAAFNIGAIIPLLKKLWLLLLALSLCLVSTLILNPGLTALVESSSKGTNDWSDIYFVPVTVFLLFNVMEFVGREISNYVAVLKIVYVILGTSVVRLVLFPLILLCNIQPRNHLPVVFHEDACFIIFMILLAFSSGYVQNAVIIILPGYCEREEKFMCMLTIMFVMLVFATLASILSGVVVNLI</sequence>
<dbReference type="EMBL" id="GALX01003912">
    <property type="protein sequence ID" value="JAB64554.1"/>
    <property type="molecule type" value="Transcribed_RNA"/>
</dbReference>
<dbReference type="SUPFAM" id="SSF103473">
    <property type="entry name" value="MFS general substrate transporter"/>
    <property type="match status" value="1"/>
</dbReference>
<dbReference type="GeneID" id="108906735"/>
<gene>
    <name evidence="8" type="primary">S29A3</name>
</gene>
<feature type="transmembrane region" description="Helical" evidence="7">
    <location>
        <begin position="369"/>
        <end position="391"/>
    </location>
</feature>
<dbReference type="OrthoDB" id="46396at2759"/>
<evidence type="ECO:0000256" key="6">
    <source>
        <dbReference type="ARBA" id="ARBA00023136"/>
    </source>
</evidence>
<evidence type="ECO:0000256" key="3">
    <source>
        <dbReference type="ARBA" id="ARBA00022448"/>
    </source>
</evidence>
<dbReference type="PANTHER" id="PTHR10332:SF88">
    <property type="entry name" value="EQUILIBRATIVE NUCLEOSIDE TRANSPORTER 1, ISOFORM A"/>
    <property type="match status" value="1"/>
</dbReference>
<feature type="transmembrane region" description="Helical" evidence="7">
    <location>
        <begin position="207"/>
        <end position="226"/>
    </location>
</feature>
<comment type="subcellular location">
    <subcellularLocation>
        <location evidence="1">Membrane</location>
        <topology evidence="1">Multi-pass membrane protein</topology>
    </subcellularLocation>
</comment>
<evidence type="ECO:0000256" key="2">
    <source>
        <dbReference type="ARBA" id="ARBA00007965"/>
    </source>
</evidence>
<evidence type="ECO:0000256" key="7">
    <source>
        <dbReference type="SAM" id="Phobius"/>
    </source>
</evidence>
<comment type="similarity">
    <text evidence="2">Belongs to the SLC29A/ENT transporter (TC 2.A.57) family.</text>
</comment>
<feature type="transmembrane region" description="Helical" evidence="7">
    <location>
        <begin position="110"/>
        <end position="128"/>
    </location>
</feature>
<evidence type="ECO:0000313" key="8">
    <source>
        <dbReference type="EMBL" id="JAB64554.1"/>
    </source>
</evidence>
<evidence type="ECO:0000256" key="4">
    <source>
        <dbReference type="ARBA" id="ARBA00022692"/>
    </source>
</evidence>
<feature type="transmembrane region" description="Helical" evidence="7">
    <location>
        <begin position="140"/>
        <end position="162"/>
    </location>
</feature>
<name>V5GKG6_ANOGL</name>
<dbReference type="InterPro" id="IPR036259">
    <property type="entry name" value="MFS_trans_sf"/>
</dbReference>
<protein>
    <submittedName>
        <fullName evidence="8">Equilibrative nucleoside transporter 3</fullName>
    </submittedName>
</protein>
<keyword evidence="5 7" id="KW-1133">Transmembrane helix</keyword>
<feature type="transmembrane region" description="Helical" evidence="7">
    <location>
        <begin position="78"/>
        <end position="98"/>
    </location>
</feature>
<keyword evidence="6 7" id="KW-0472">Membrane</keyword>
<keyword evidence="4 7" id="KW-0812">Transmembrane</keyword>
<dbReference type="InterPro" id="IPR002259">
    <property type="entry name" value="Eqnu_transpt"/>
</dbReference>
<dbReference type="GO" id="GO:0005886">
    <property type="term" value="C:plasma membrane"/>
    <property type="evidence" value="ECO:0007669"/>
    <property type="project" value="TreeGrafter"/>
</dbReference>